<dbReference type="GO" id="GO:0045217">
    <property type="term" value="P:cell-cell junction maintenance"/>
    <property type="evidence" value="ECO:0007669"/>
    <property type="project" value="TreeGrafter"/>
</dbReference>
<dbReference type="GO" id="GO:0043315">
    <property type="term" value="P:positive regulation of neutrophil degranulation"/>
    <property type="evidence" value="ECO:0007669"/>
    <property type="project" value="TreeGrafter"/>
</dbReference>
<protein>
    <recommendedName>
        <fullName evidence="7">UPAR/Ly6 domain-containing protein</fullName>
    </recommendedName>
</protein>
<accession>A0A673USR4</accession>
<dbReference type="Gene3D" id="2.10.60.10">
    <property type="entry name" value="CD59"/>
    <property type="match status" value="1"/>
</dbReference>
<sequence length="223" mass="23519">MRPVIRHLHSPSTHLLSVREPLAHQSLPPPPSSTSALSRPSGQSSIIVGNKGCTSGGTQDGRTVSIHSGPPGVLVASYAHFCSSNRCNRARSTSVLLNSLPRPAAPAPGDVQCPICVQPFGPCPENAENVTCPKGTTHCYSGYIRLYGGGFYSKINIQGCMTEASSSLLNHTRKIGIFSVAENSDEPLDPIFQDRAVPTPLLGWVVGLGLFLLSPLHGGVCPM</sequence>
<dbReference type="PANTHER" id="PTHR16529">
    <property type="entry name" value="CD177 ANTIGEN"/>
    <property type="match status" value="1"/>
</dbReference>
<evidence type="ECO:0000256" key="5">
    <source>
        <dbReference type="ARBA" id="ARBA00023180"/>
    </source>
</evidence>
<evidence type="ECO:0000256" key="2">
    <source>
        <dbReference type="ARBA" id="ARBA00022475"/>
    </source>
</evidence>
<feature type="region of interest" description="Disordered" evidence="6">
    <location>
        <begin position="23"/>
        <end position="43"/>
    </location>
</feature>
<dbReference type="Pfam" id="PF00021">
    <property type="entry name" value="UPAR_LY6"/>
    <property type="match status" value="1"/>
</dbReference>
<feature type="domain" description="UPAR/Ly6" evidence="7">
    <location>
        <begin position="110"/>
        <end position="183"/>
    </location>
</feature>
<evidence type="ECO:0000256" key="4">
    <source>
        <dbReference type="ARBA" id="ARBA00023136"/>
    </source>
</evidence>
<keyword evidence="9" id="KW-1185">Reference proteome</keyword>
<evidence type="ECO:0000256" key="1">
    <source>
        <dbReference type="ARBA" id="ARBA00004236"/>
    </source>
</evidence>
<evidence type="ECO:0000259" key="7">
    <source>
        <dbReference type="Pfam" id="PF00021"/>
    </source>
</evidence>
<dbReference type="CDD" id="cd23637">
    <property type="entry name" value="TFP_LU_ECD_CD177_rpt4"/>
    <property type="match status" value="1"/>
</dbReference>
<dbReference type="Proteomes" id="UP000472268">
    <property type="component" value="Chromosome 16"/>
</dbReference>
<keyword evidence="4" id="KW-0472">Membrane</keyword>
<dbReference type="InterPro" id="IPR051899">
    <property type="entry name" value="Fert-Immune_med_protein"/>
</dbReference>
<dbReference type="SUPFAM" id="SSF57302">
    <property type="entry name" value="Snake toxin-like"/>
    <property type="match status" value="1"/>
</dbReference>
<reference evidence="8 9" key="1">
    <citation type="submission" date="2019-05" db="EMBL/GenBank/DDBJ databases">
        <title>A Chromosome-scale Meerkat (S. suricatta) Genome Assembly.</title>
        <authorList>
            <person name="Dudchenko O."/>
            <person name="Lieberman Aiden E."/>
            <person name="Tung J."/>
            <person name="Barreiro L.B."/>
            <person name="Clutton-Brock T.H."/>
        </authorList>
    </citation>
    <scope>NUCLEOTIDE SEQUENCE [LARGE SCALE GENOMIC DNA]</scope>
</reference>
<dbReference type="InterPro" id="IPR016054">
    <property type="entry name" value="LY6_UPA_recep-like"/>
</dbReference>
<dbReference type="GO" id="GO:0044853">
    <property type="term" value="C:plasma membrane raft"/>
    <property type="evidence" value="ECO:0007669"/>
    <property type="project" value="TreeGrafter"/>
</dbReference>
<evidence type="ECO:0000256" key="6">
    <source>
        <dbReference type="SAM" id="MobiDB-lite"/>
    </source>
</evidence>
<keyword evidence="5" id="KW-0325">Glycoprotein</keyword>
<dbReference type="GO" id="GO:0098742">
    <property type="term" value="P:cell-cell adhesion via plasma-membrane adhesion molecules"/>
    <property type="evidence" value="ECO:0007669"/>
    <property type="project" value="TreeGrafter"/>
</dbReference>
<keyword evidence="2" id="KW-1003">Cell membrane</keyword>
<dbReference type="Ensembl" id="ENSSSUT00005027754.1">
    <property type="protein sequence ID" value="ENSSSUP00005024235.1"/>
    <property type="gene ID" value="ENSSSUG00005015757.1"/>
</dbReference>
<dbReference type="OMA" id="KGCTPAG"/>
<evidence type="ECO:0000313" key="8">
    <source>
        <dbReference type="Ensembl" id="ENSSSUP00005024235.1"/>
    </source>
</evidence>
<reference evidence="8" key="3">
    <citation type="submission" date="2025-09" db="UniProtKB">
        <authorList>
            <consortium name="Ensembl"/>
        </authorList>
    </citation>
    <scope>IDENTIFICATION</scope>
</reference>
<evidence type="ECO:0000256" key="3">
    <source>
        <dbReference type="ARBA" id="ARBA00022729"/>
    </source>
</evidence>
<organism evidence="8 9">
    <name type="scientific">Suricata suricatta</name>
    <name type="common">Meerkat</name>
    <dbReference type="NCBI Taxonomy" id="37032"/>
    <lineage>
        <taxon>Eukaryota</taxon>
        <taxon>Metazoa</taxon>
        <taxon>Chordata</taxon>
        <taxon>Craniata</taxon>
        <taxon>Vertebrata</taxon>
        <taxon>Euteleostomi</taxon>
        <taxon>Mammalia</taxon>
        <taxon>Eutheria</taxon>
        <taxon>Laurasiatheria</taxon>
        <taxon>Carnivora</taxon>
        <taxon>Feliformia</taxon>
        <taxon>Herpestidae</taxon>
        <taxon>Suricata</taxon>
    </lineage>
</organism>
<evidence type="ECO:0000313" key="9">
    <source>
        <dbReference type="Proteomes" id="UP000472268"/>
    </source>
</evidence>
<dbReference type="PANTHER" id="PTHR16529:SF8">
    <property type="entry name" value="CD177 ANTIGEN"/>
    <property type="match status" value="1"/>
</dbReference>
<comment type="subcellular location">
    <subcellularLocation>
        <location evidence="1">Cell membrane</location>
    </subcellularLocation>
</comment>
<dbReference type="AlphaFoldDB" id="A0A673USR4"/>
<proteinExistence type="predicted"/>
<dbReference type="GO" id="GO:0007159">
    <property type="term" value="P:leukocyte cell-cell adhesion"/>
    <property type="evidence" value="ECO:0007669"/>
    <property type="project" value="TreeGrafter"/>
</dbReference>
<reference evidence="8" key="2">
    <citation type="submission" date="2025-08" db="UniProtKB">
        <authorList>
            <consortium name="Ensembl"/>
        </authorList>
    </citation>
    <scope>IDENTIFICATION</scope>
</reference>
<keyword evidence="3" id="KW-0732">Signal</keyword>
<dbReference type="GO" id="GO:2001044">
    <property type="term" value="P:regulation of integrin-mediated signaling pathway"/>
    <property type="evidence" value="ECO:0007669"/>
    <property type="project" value="TreeGrafter"/>
</dbReference>
<name>A0A673USR4_SURSU</name>
<dbReference type="InterPro" id="IPR045860">
    <property type="entry name" value="Snake_toxin-like_sf"/>
</dbReference>